<gene>
    <name evidence="1" type="ORF">EBB54_09725</name>
</gene>
<dbReference type="AlphaFoldDB" id="A0A3R8JMU0"/>
<comment type="caution">
    <text evidence="1">The sequence shown here is derived from an EMBL/GenBank/DDBJ whole genome shotgun (WGS) entry which is preliminary data.</text>
</comment>
<reference evidence="1" key="1">
    <citation type="submission" date="2018-10" db="EMBL/GenBank/DDBJ databases">
        <title>Schaedlerella arabinophila gen. nov. sp. nov., isolated from the mouse intestinal tract and comparative analysis with the genome of the closely related altered Schaedler flora strain ASF502.</title>
        <authorList>
            <person name="Miyake S."/>
            <person name="Soh M."/>
            <person name="Seedorf H."/>
        </authorList>
    </citation>
    <scope>NUCLEOTIDE SEQUENCE [LARGE SCALE GENOMIC DNA]</scope>
    <source>
        <strain evidence="1">DSM 106076</strain>
    </source>
</reference>
<dbReference type="EMBL" id="RHJS01000002">
    <property type="protein sequence ID" value="RRK31605.1"/>
    <property type="molecule type" value="Genomic_DNA"/>
</dbReference>
<dbReference type="Proteomes" id="UP000274920">
    <property type="component" value="Unassembled WGS sequence"/>
</dbReference>
<organism evidence="1 2">
    <name type="scientific">Schaedlerella arabinosiphila</name>
    <dbReference type="NCBI Taxonomy" id="2044587"/>
    <lineage>
        <taxon>Bacteria</taxon>
        <taxon>Bacillati</taxon>
        <taxon>Bacillota</taxon>
        <taxon>Clostridia</taxon>
        <taxon>Lachnospirales</taxon>
        <taxon>Lachnospiraceae</taxon>
        <taxon>Schaedlerella</taxon>
    </lineage>
</organism>
<keyword evidence="2" id="KW-1185">Reference proteome</keyword>
<evidence type="ECO:0000313" key="2">
    <source>
        <dbReference type="Proteomes" id="UP000274920"/>
    </source>
</evidence>
<sequence>MIRPFYFETQKTVKPFSIDPKMIDEKSDCHCHTCITSDCSEIPMKVPFYFLREDVGEIAENLCLPLQSNSENKVELIRHVGIALQNYIDDGNQIPCVLPAICQNKHRVNLNFRITLRKKIISILDTENGEVQKISYRVSIELYLSSGQVKNFESDVESDKIKSFAWITRTTESLAKIPREKEDKIAFDEMVQACIETQDVPVELIYPNAGWRHFPNSGWRYVYGDGAVGVDGSNIHTRKCNEKFHFPTYKIDQSEIFREAMEMRKICKSCSASTMLLLFTHASTMQTFFAEVNFPINFVLAVVGITNSRKTSLALEMGRFLNKSKKNADAEFTATSAGIEKTLSLYKDAVILIDDFRPAETRADQQKLHERLEALVRFYGNRVPKKRMDDYSSNTNKFFPIQGLCVLTMEILVGVQSSLSRMMTVEIDKNEVQNDVLLHYQQKPWILSSHIFDFIRWETVCQDFIMKTISNHMPCLRTQYVFEYQRFGEMFAVFHIVAFLIGCYAQSRGFWNCEESDLFVHECDSLTLSLLRNMETKLKKTDKGLILVQALFEAIENRKLSATKLNTETSPLKYILYEDDFRIFVQTKALKKIAEEYCLHYKIDVIFTNEDEIITALERLEILDIYKNGTKRERARKLPIQHGNHLRYLYIIKELAQKRLEEI</sequence>
<evidence type="ECO:0000313" key="1">
    <source>
        <dbReference type="EMBL" id="RRK31605.1"/>
    </source>
</evidence>
<protein>
    <recommendedName>
        <fullName evidence="3">DUF927 domain-containing protein</fullName>
    </recommendedName>
</protein>
<accession>A0A3R8JMU0</accession>
<dbReference type="RefSeq" id="WP_125127245.1">
    <property type="nucleotide sequence ID" value="NZ_RHJS01000002.1"/>
</dbReference>
<name>A0A3R8JMU0_9FIRM</name>
<proteinExistence type="predicted"/>
<evidence type="ECO:0008006" key="3">
    <source>
        <dbReference type="Google" id="ProtNLM"/>
    </source>
</evidence>